<evidence type="ECO:0000256" key="2">
    <source>
        <dbReference type="ARBA" id="ARBA00022475"/>
    </source>
</evidence>
<organism evidence="7 8">
    <name type="scientific">Serratia oryzae</name>
    <dbReference type="NCBI Taxonomy" id="2034155"/>
    <lineage>
        <taxon>Bacteria</taxon>
        <taxon>Pseudomonadati</taxon>
        <taxon>Pseudomonadota</taxon>
        <taxon>Gammaproteobacteria</taxon>
        <taxon>Enterobacterales</taxon>
        <taxon>Yersiniaceae</taxon>
        <taxon>Serratia</taxon>
    </lineage>
</organism>
<dbReference type="GO" id="GO:0015658">
    <property type="term" value="F:branched-chain amino acid transmembrane transporter activity"/>
    <property type="evidence" value="ECO:0007669"/>
    <property type="project" value="InterPro"/>
</dbReference>
<dbReference type="PANTHER" id="PTHR30482">
    <property type="entry name" value="HIGH-AFFINITY BRANCHED-CHAIN AMINO ACID TRANSPORT SYSTEM PERMEASE"/>
    <property type="match status" value="1"/>
</dbReference>
<evidence type="ECO:0000256" key="4">
    <source>
        <dbReference type="ARBA" id="ARBA00022989"/>
    </source>
</evidence>
<dbReference type="InterPro" id="IPR043428">
    <property type="entry name" value="LivM-like"/>
</dbReference>
<reference evidence="7 8" key="1">
    <citation type="submission" date="2016-11" db="EMBL/GenBank/DDBJ databases">
        <title>Rahnella oryzae sp. nov., isolated from rice root.</title>
        <authorList>
            <person name="Zhang X.-X."/>
            <person name="Zhang J."/>
        </authorList>
    </citation>
    <scope>NUCLEOTIDE SEQUENCE [LARGE SCALE GENOMIC DNA]</scope>
    <source>
        <strain evidence="7 8">J11-6</strain>
    </source>
</reference>
<gene>
    <name evidence="7" type="ORF">BMI79_12615</name>
</gene>
<comment type="subcellular location">
    <subcellularLocation>
        <location evidence="1">Cell inner membrane</location>
        <topology evidence="1">Multi-pass membrane protein</topology>
    </subcellularLocation>
</comment>
<evidence type="ECO:0000256" key="3">
    <source>
        <dbReference type="ARBA" id="ARBA00022692"/>
    </source>
</evidence>
<feature type="transmembrane region" description="Helical" evidence="6">
    <location>
        <begin position="158"/>
        <end position="176"/>
    </location>
</feature>
<dbReference type="EMBL" id="MOXD01000006">
    <property type="protein sequence ID" value="OMQ22473.1"/>
    <property type="molecule type" value="Genomic_DNA"/>
</dbReference>
<feature type="transmembrane region" description="Helical" evidence="6">
    <location>
        <begin position="285"/>
        <end position="306"/>
    </location>
</feature>
<evidence type="ECO:0000256" key="6">
    <source>
        <dbReference type="SAM" id="Phobius"/>
    </source>
</evidence>
<keyword evidence="2" id="KW-1003">Cell membrane</keyword>
<dbReference type="STRING" id="2034155.BMI79_12615"/>
<keyword evidence="5 6" id="KW-0472">Membrane</keyword>
<evidence type="ECO:0000256" key="5">
    <source>
        <dbReference type="ARBA" id="ARBA00023136"/>
    </source>
</evidence>
<feature type="transmembrane region" description="Helical" evidence="6">
    <location>
        <begin position="261"/>
        <end position="279"/>
    </location>
</feature>
<feature type="transmembrane region" description="Helical" evidence="6">
    <location>
        <begin position="235"/>
        <end position="254"/>
    </location>
</feature>
<feature type="transmembrane region" description="Helical" evidence="6">
    <location>
        <begin position="81"/>
        <end position="101"/>
    </location>
</feature>
<dbReference type="Pfam" id="PF02653">
    <property type="entry name" value="BPD_transp_2"/>
    <property type="match status" value="1"/>
</dbReference>
<keyword evidence="4 6" id="KW-1133">Transmembrane helix</keyword>
<feature type="transmembrane region" description="Helical" evidence="6">
    <location>
        <begin position="107"/>
        <end position="124"/>
    </location>
</feature>
<feature type="transmembrane region" description="Helical" evidence="6">
    <location>
        <begin position="197"/>
        <end position="223"/>
    </location>
</feature>
<proteinExistence type="predicted"/>
<feature type="transmembrane region" description="Helical" evidence="6">
    <location>
        <begin position="47"/>
        <end position="69"/>
    </location>
</feature>
<sequence>MKSLINLMWFPLLLAILVPAIWSQQPYVLSMFTDALTIGALALAWAMLGNLGGMVSFGHSAFFGTGAYISSMLAMNSGMPVLLSMLCGGLAAAVTTLLMLPTLRLKGTYFALAILAYSQIFRVLAVQLEGITGGSAGLSGISSLPNVMGFALSSKLGVYYVILALVTLFLLIYAALARSDYGLALKAMHDSEAATQVAGVNSLLLKALVLLLSAFMTGLVGAFNAHHMNFLEPDYAFNASWVIVPIIAAIFGGFRSLNGPLIGALVVYLTDQLLFKVLFPTGHQMILGGLLVVMILISPRGLLPLLRSAQRRFYRAKA</sequence>
<keyword evidence="3 6" id="KW-0812">Transmembrane</keyword>
<dbReference type="InterPro" id="IPR001851">
    <property type="entry name" value="ABC_transp_permease"/>
</dbReference>
<keyword evidence="8" id="KW-1185">Reference proteome</keyword>
<dbReference type="AlphaFoldDB" id="A0A1S8CII8"/>
<dbReference type="PANTHER" id="PTHR30482:SF10">
    <property type="entry name" value="HIGH-AFFINITY BRANCHED-CHAIN AMINO ACID TRANSPORT PROTEIN BRAE"/>
    <property type="match status" value="1"/>
</dbReference>
<comment type="caution">
    <text evidence="7">The sequence shown here is derived from an EMBL/GenBank/DDBJ whole genome shotgun (WGS) entry which is preliminary data.</text>
</comment>
<dbReference type="Proteomes" id="UP000216021">
    <property type="component" value="Unassembled WGS sequence"/>
</dbReference>
<dbReference type="GO" id="GO:0005886">
    <property type="term" value="C:plasma membrane"/>
    <property type="evidence" value="ECO:0007669"/>
    <property type="project" value="UniProtKB-SubCell"/>
</dbReference>
<name>A0A1S8CII8_9GAMM</name>
<dbReference type="OrthoDB" id="9034298at2"/>
<evidence type="ECO:0000256" key="1">
    <source>
        <dbReference type="ARBA" id="ARBA00004429"/>
    </source>
</evidence>
<evidence type="ECO:0000313" key="8">
    <source>
        <dbReference type="Proteomes" id="UP000216021"/>
    </source>
</evidence>
<accession>A0A1S8CII8</accession>
<protein>
    <submittedName>
        <fullName evidence="7">Branched-chain amino acid ABC transporter permease</fullName>
    </submittedName>
</protein>
<dbReference type="CDD" id="cd06581">
    <property type="entry name" value="TM_PBP1_LivM_like"/>
    <property type="match status" value="1"/>
</dbReference>
<evidence type="ECO:0000313" key="7">
    <source>
        <dbReference type="EMBL" id="OMQ22473.1"/>
    </source>
</evidence>